<proteinExistence type="predicted"/>
<dbReference type="Gene3D" id="1.10.10.60">
    <property type="entry name" value="Homeodomain-like"/>
    <property type="match status" value="1"/>
</dbReference>
<feature type="transmembrane region" description="Helical" evidence="4">
    <location>
        <begin position="118"/>
        <end position="141"/>
    </location>
</feature>
<keyword evidence="4" id="KW-0472">Membrane</keyword>
<dbReference type="SMART" id="SM00342">
    <property type="entry name" value="HTH_ARAC"/>
    <property type="match status" value="1"/>
</dbReference>
<accession>A0A6N8F9X3</accession>
<keyword evidence="4" id="KW-0812">Transmembrane</keyword>
<evidence type="ECO:0000259" key="5">
    <source>
        <dbReference type="PROSITE" id="PS01124"/>
    </source>
</evidence>
<dbReference type="GO" id="GO:0043565">
    <property type="term" value="F:sequence-specific DNA binding"/>
    <property type="evidence" value="ECO:0007669"/>
    <property type="project" value="InterPro"/>
</dbReference>
<dbReference type="PANTHER" id="PTHR43280">
    <property type="entry name" value="ARAC-FAMILY TRANSCRIPTIONAL REGULATOR"/>
    <property type="match status" value="1"/>
</dbReference>
<evidence type="ECO:0000256" key="3">
    <source>
        <dbReference type="ARBA" id="ARBA00023163"/>
    </source>
</evidence>
<evidence type="ECO:0000313" key="6">
    <source>
        <dbReference type="EMBL" id="MUH72259.1"/>
    </source>
</evidence>
<feature type="domain" description="HTH araC/xylS-type" evidence="5">
    <location>
        <begin position="256"/>
        <end position="355"/>
    </location>
</feature>
<feature type="transmembrane region" description="Helical" evidence="4">
    <location>
        <begin position="94"/>
        <end position="112"/>
    </location>
</feature>
<evidence type="ECO:0000256" key="2">
    <source>
        <dbReference type="ARBA" id="ARBA00023125"/>
    </source>
</evidence>
<dbReference type="GO" id="GO:0003700">
    <property type="term" value="F:DNA-binding transcription factor activity"/>
    <property type="evidence" value="ECO:0007669"/>
    <property type="project" value="InterPro"/>
</dbReference>
<sequence length="361" mass="41020">MSLLLVNLNSVVTVLCLLMALHLFFQKVSHLLAVRLLGACFLVLGLHASLLGLNLSYDSNVFFAALQPAMPVLFGPLAYLMFQSAFQTNWRLKRTSLLHLVPGILIFVLMISEQGRSVADFAILLSLLGYALVLSHLSWCRKTALKDVSEDTEIVAQGFNKILYLWLLIFTAYSWLVLIFDVLIVLEISTGKQAFQSIALMMTIVFKLTIISFTTFLALQKSPLLDWLYTSFSTSTVKTIEPEKLRVFQTTIYAFEQLIEDVTIYTQEVVSLKAMADRLGVTARLFSNAINHHYGESYTRRMNRLRVNYAARLLVEQPQRSIMAVMFDSGFQTKSSFNKEFKVLTSLSPSEYREKQMKETQ</sequence>
<feature type="transmembrane region" description="Helical" evidence="4">
    <location>
        <begin position="198"/>
        <end position="219"/>
    </location>
</feature>
<gene>
    <name evidence="6" type="ORF">GNP35_07080</name>
</gene>
<name>A0A6N8F9X3_9GAMM</name>
<keyword evidence="2" id="KW-0238">DNA-binding</keyword>
<dbReference type="AlphaFoldDB" id="A0A6N8F9X3"/>
<keyword evidence="7" id="KW-1185">Reference proteome</keyword>
<dbReference type="InterPro" id="IPR018060">
    <property type="entry name" value="HTH_AraC"/>
</dbReference>
<feature type="transmembrane region" description="Helical" evidence="4">
    <location>
        <begin position="6"/>
        <end position="25"/>
    </location>
</feature>
<dbReference type="PROSITE" id="PS01124">
    <property type="entry name" value="HTH_ARAC_FAMILY_2"/>
    <property type="match status" value="1"/>
</dbReference>
<dbReference type="EMBL" id="WOCD01000003">
    <property type="protein sequence ID" value="MUH72259.1"/>
    <property type="molecule type" value="Genomic_DNA"/>
</dbReference>
<dbReference type="PANTHER" id="PTHR43280:SF29">
    <property type="entry name" value="ARAC-FAMILY TRANSCRIPTIONAL REGULATOR"/>
    <property type="match status" value="1"/>
</dbReference>
<organism evidence="6 7">
    <name type="scientific">Psychrosphaera haliotis</name>
    <dbReference type="NCBI Taxonomy" id="555083"/>
    <lineage>
        <taxon>Bacteria</taxon>
        <taxon>Pseudomonadati</taxon>
        <taxon>Pseudomonadota</taxon>
        <taxon>Gammaproteobacteria</taxon>
        <taxon>Alteromonadales</taxon>
        <taxon>Pseudoalteromonadaceae</taxon>
        <taxon>Psychrosphaera</taxon>
    </lineage>
</organism>
<feature type="transmembrane region" description="Helical" evidence="4">
    <location>
        <begin position="162"/>
        <end position="186"/>
    </location>
</feature>
<reference evidence="6 7" key="1">
    <citation type="submission" date="2019-11" db="EMBL/GenBank/DDBJ databases">
        <title>P. haliotis isolates from Z. marina roots.</title>
        <authorList>
            <person name="Cohen M."/>
            <person name="Jospin G."/>
            <person name="Eisen J.A."/>
            <person name="Coil D.A."/>
        </authorList>
    </citation>
    <scope>NUCLEOTIDE SEQUENCE [LARGE SCALE GENOMIC DNA]</scope>
    <source>
        <strain evidence="6 7">UCD-MCMsp1aY</strain>
    </source>
</reference>
<keyword evidence="1" id="KW-0805">Transcription regulation</keyword>
<dbReference type="SUPFAM" id="SSF46689">
    <property type="entry name" value="Homeodomain-like"/>
    <property type="match status" value="1"/>
</dbReference>
<keyword evidence="3" id="KW-0804">Transcription</keyword>
<evidence type="ECO:0000256" key="1">
    <source>
        <dbReference type="ARBA" id="ARBA00023015"/>
    </source>
</evidence>
<feature type="transmembrane region" description="Helical" evidence="4">
    <location>
        <begin position="61"/>
        <end position="82"/>
    </location>
</feature>
<dbReference type="Proteomes" id="UP000439994">
    <property type="component" value="Unassembled WGS sequence"/>
</dbReference>
<dbReference type="InterPro" id="IPR009057">
    <property type="entry name" value="Homeodomain-like_sf"/>
</dbReference>
<feature type="transmembrane region" description="Helical" evidence="4">
    <location>
        <begin position="32"/>
        <end position="55"/>
    </location>
</feature>
<keyword evidence="4" id="KW-1133">Transmembrane helix</keyword>
<evidence type="ECO:0000313" key="7">
    <source>
        <dbReference type="Proteomes" id="UP000439994"/>
    </source>
</evidence>
<evidence type="ECO:0000256" key="4">
    <source>
        <dbReference type="SAM" id="Phobius"/>
    </source>
</evidence>
<dbReference type="OrthoDB" id="345413at2"/>
<dbReference type="RefSeq" id="WP_155695452.1">
    <property type="nucleotide sequence ID" value="NZ_WOCD01000003.1"/>
</dbReference>
<protein>
    <submittedName>
        <fullName evidence="6">Helix-turn-helix domain-containing protein</fullName>
    </submittedName>
</protein>
<comment type="caution">
    <text evidence="6">The sequence shown here is derived from an EMBL/GenBank/DDBJ whole genome shotgun (WGS) entry which is preliminary data.</text>
</comment>
<dbReference type="Pfam" id="PF12833">
    <property type="entry name" value="HTH_18"/>
    <property type="match status" value="1"/>
</dbReference>